<dbReference type="STRING" id="216432.CA2559_10453"/>
<sequence length="389" mass="44878">MYNYNFIWAFALLLTTAYSQEKDCNCMTALNEVSEVIKSSKSYKDQVTTANLRIELQEWREQIKEEIKNDSLSTFFCVGYIQKYISFIKDRHNEIYWIPEDIPVNIPSYSKNIDTTLTASDSISGVYFAGSDKILVKKSAKDEWLGITLNSNSEAWTKGKIRLRIKKTSPKTFEIFEFYKNGLLFYQNTISISEGRIHSTFWNKEDNYFFNKNHAENFNYISLNPSFDYVGIKTLSRTKALMKEADKFYDETLQKLEKENLIIDLRNNGGGSLKQAKPLIKYVKRNSSLKTIYVVINFKTSSAAELAVLELLEDNRTKLVGENSRGMLAYGYGNKAYKTTTSCMDYNITLSTKHNNKAYAQYETKGLTPDVKLSNTTSWIEQIINIEEN</sequence>
<evidence type="ECO:0000313" key="2">
    <source>
        <dbReference type="EMBL" id="EAP86449.1"/>
    </source>
</evidence>
<name>A3U9G3_CROAH</name>
<dbReference type="Gene3D" id="3.90.226.10">
    <property type="entry name" value="2-enoyl-CoA Hydratase, Chain A, domain 1"/>
    <property type="match status" value="2"/>
</dbReference>
<dbReference type="HOGENOM" id="CLU_663477_0_0_10"/>
<dbReference type="KEGG" id="cat:CA2559_10453"/>
<dbReference type="EMBL" id="CP002046">
    <property type="protein sequence ID" value="EAP86449.1"/>
    <property type="molecule type" value="Genomic_DNA"/>
</dbReference>
<accession>A3U9G3</accession>
<dbReference type="GO" id="GO:0006508">
    <property type="term" value="P:proteolysis"/>
    <property type="evidence" value="ECO:0007669"/>
    <property type="project" value="InterPro"/>
</dbReference>
<protein>
    <recommendedName>
        <fullName evidence="1">Tail specific protease domain-containing protein</fullName>
    </recommendedName>
</protein>
<dbReference type="GO" id="GO:0008236">
    <property type="term" value="F:serine-type peptidase activity"/>
    <property type="evidence" value="ECO:0007669"/>
    <property type="project" value="InterPro"/>
</dbReference>
<dbReference type="Pfam" id="PF03572">
    <property type="entry name" value="Peptidase_S41"/>
    <property type="match status" value="1"/>
</dbReference>
<gene>
    <name evidence="2" type="ordered locus">CA2559_10453</name>
</gene>
<feature type="domain" description="Tail specific protease" evidence="1">
    <location>
        <begin position="244"/>
        <end position="286"/>
    </location>
</feature>
<dbReference type="AlphaFoldDB" id="A3U9G3"/>
<dbReference type="InterPro" id="IPR005151">
    <property type="entry name" value="Tail-specific_protease"/>
</dbReference>
<dbReference type="RefSeq" id="WP_013187834.1">
    <property type="nucleotide sequence ID" value="NC_014230.1"/>
</dbReference>
<reference evidence="2 3" key="1">
    <citation type="journal article" date="2010" name="J. Bacteriol.">
        <title>The complete genome sequence of Croceibacter atlanticus HTCC2559T.</title>
        <authorList>
            <person name="Oh H.M."/>
            <person name="Kang I."/>
            <person name="Ferriera S."/>
            <person name="Giovannoni S.J."/>
            <person name="Cho J.C."/>
        </authorList>
    </citation>
    <scope>NUCLEOTIDE SEQUENCE [LARGE SCALE GENOMIC DNA]</scope>
    <source>
        <strain evidence="3">ATCC BAA-628 / HTCC2559 / KCTC 12090</strain>
    </source>
</reference>
<dbReference type="OrthoDB" id="6397760at2"/>
<organism evidence="2 3">
    <name type="scientific">Croceibacter atlanticus (strain ATCC BAA-628 / JCM 21780 / CIP 108009 / IAM 15332 / KCTC 12090 / HTCC2559)</name>
    <dbReference type="NCBI Taxonomy" id="216432"/>
    <lineage>
        <taxon>Bacteria</taxon>
        <taxon>Pseudomonadati</taxon>
        <taxon>Bacteroidota</taxon>
        <taxon>Flavobacteriia</taxon>
        <taxon>Flavobacteriales</taxon>
        <taxon>Flavobacteriaceae</taxon>
        <taxon>Croceibacter</taxon>
    </lineage>
</organism>
<dbReference type="eggNOG" id="COG0793">
    <property type="taxonomic scope" value="Bacteria"/>
</dbReference>
<evidence type="ECO:0000259" key="1">
    <source>
        <dbReference type="Pfam" id="PF03572"/>
    </source>
</evidence>
<keyword evidence="3" id="KW-1185">Reference proteome</keyword>
<proteinExistence type="predicted"/>
<dbReference type="InterPro" id="IPR029045">
    <property type="entry name" value="ClpP/crotonase-like_dom_sf"/>
</dbReference>
<dbReference type="Proteomes" id="UP000002297">
    <property type="component" value="Chromosome"/>
</dbReference>
<dbReference type="SUPFAM" id="SSF52096">
    <property type="entry name" value="ClpP/crotonase"/>
    <property type="match status" value="1"/>
</dbReference>
<evidence type="ECO:0000313" key="3">
    <source>
        <dbReference type="Proteomes" id="UP000002297"/>
    </source>
</evidence>
<dbReference type="GeneID" id="89453830"/>